<evidence type="ECO:0000313" key="3">
    <source>
        <dbReference type="EMBL" id="GBF82012.1"/>
    </source>
</evidence>
<dbReference type="Gene3D" id="2.160.20.10">
    <property type="entry name" value="Single-stranded right-handed beta-helix, Pectin lyase-like"/>
    <property type="match status" value="5"/>
</dbReference>
<dbReference type="NCBIfam" id="TIGR01901">
    <property type="entry name" value="adhes_NPXG"/>
    <property type="match status" value="1"/>
</dbReference>
<feature type="compositionally biased region" description="Polar residues" evidence="1">
    <location>
        <begin position="247"/>
        <end position="273"/>
    </location>
</feature>
<accession>A0A401IL88</accession>
<evidence type="ECO:0000313" key="4">
    <source>
        <dbReference type="Proteomes" id="UP000287247"/>
    </source>
</evidence>
<gene>
    <name evidence="3" type="ORF">AsFPU1_3435</name>
</gene>
<comment type="caution">
    <text evidence="3">The sequence shown here is derived from an EMBL/GenBank/DDBJ whole genome shotgun (WGS) entry which is preliminary data.</text>
</comment>
<dbReference type="InterPro" id="IPR008638">
    <property type="entry name" value="FhaB/CdiA-like_TPS"/>
</dbReference>
<feature type="domain" description="Filamentous haemagglutinin FhaB/tRNA nuclease CdiA-like TPS" evidence="2">
    <location>
        <begin position="34"/>
        <end position="143"/>
    </location>
</feature>
<dbReference type="SUPFAM" id="SSF51126">
    <property type="entry name" value="Pectin lyase-like"/>
    <property type="match status" value="7"/>
</dbReference>
<proteinExistence type="predicted"/>
<name>A0A401IL88_APHSA</name>
<dbReference type="SMART" id="SM00912">
    <property type="entry name" value="Haemagg_act"/>
    <property type="match status" value="1"/>
</dbReference>
<feature type="compositionally biased region" description="Low complexity" evidence="1">
    <location>
        <begin position="274"/>
        <end position="286"/>
    </location>
</feature>
<dbReference type="Proteomes" id="UP000287247">
    <property type="component" value="Unassembled WGS sequence"/>
</dbReference>
<protein>
    <submittedName>
        <fullName evidence="3">Filamentous hemagglutinin family domain-containing protein</fullName>
    </submittedName>
</protein>
<dbReference type="EMBL" id="BDQK01000014">
    <property type="protein sequence ID" value="GBF82012.1"/>
    <property type="molecule type" value="Genomic_DNA"/>
</dbReference>
<evidence type="ECO:0000259" key="2">
    <source>
        <dbReference type="SMART" id="SM00912"/>
    </source>
</evidence>
<sequence>MCTWYRSTVFFCLVFSVICQDKAIAQIIPDNTLGGESSSVNPINPNYDRIDGGAIRGSNLFHSFREFNIHEGNSAYFSNPEVIKTIFSRVTGNNPSLLLGKLGVLGNANLFFINPNGVIFGPNASLDISGSFVVTSAKSIRFPDGSEFSAVNPQGAPLLTIDVPVSVGLVFEGDTTGKIYNQADLQVGKHLSLIGETIVNEGSVIATQGDVTLISKTNGIVQLDTIGKYVESSSLTSTEKAIKTEENNSLENSAKTEEQSNLSRNSILTNKNHNSSLENPVSNSSSDVLTPKTGDILIMGSSDKPSILSQNLMINADNNLTIKDAKIGASKDLSLTAENTLRIRDSKERPVQIIGGQDLTLQGNQSVDIFALNNSNSGLVSGEDMIVRSENNVIGDTHYWTGGSFRVEKLDGSLGDLESPNDPIIRSQGDVNFSTYLGASLHILAGGSVKIGRVIITGTDTVGDTINPTSTPNLANVVLSNGESLTINGNQSPTLDIRAGVNQSVIGSPLGTIGIGNRDLFLPSIPTNNSTITNADITIGEIIIFPVNGVVFLTTQYQPNLSLTGGNINVTGEGSLFKAGIENQGSVILDSRNNINTKNSPLNTSSVSGDGGNITLLARGDININSPITSNSSAFNGNGGNILIEAAKNVNLNASLDSSSNLGNGGSVLIESGNDIILKSDIKFSTKTNDLFGGDISLNADNNIIVNSNVDISSIALIGGNITFEAGNNISIESNSSIDSSGFIGGNISFASNGNISIATSIIKSENQENDFNLDGKGGAINIESNSILIKNNSQIYTQTFSTLNAGDININAIDTVEILNNNQVASNVGTQDARGNGGNINIISKILELDNSSALITNTSGIGDGGNFNIFVDKSLQISKGSQIITSTSGTGNAGNIIIQSPSEISLFASNNLIHSSAEAGSTGNAGNIDIKTQSLSVQNGGQIISIVREADNKKNLPSGRGNAGNINITASDSIILQGINTNGEGSLIQSRSRGKGNSGDLSIETGSLSLQNGGVISTRTANEGKAGNINIKATDSITLQGRTSKNISSIITSLSSGQGDAGNLKIETGTLSLQDGASITTYTTNKGKGGNLTIIAPESITLEGKNFNNINQGSTISSGTGGSGNAGNLRIETGILSLKDGASIDTGVIGTISKGKGGNLTVIATDSILLQGTNDSGLGSFITSESGGKGDAGDLILETNVLSLKDGAYITTGTLNEGKGGNLTIIAADSITLEGTNKLLNGGGSLISSASQGNTFSGSQTGGDSGDIRIETRSLSLKNGASISTLTSNNPFTGALNTGNAGNINIIASDFITLQGLSGDGIGSSITTNSSTVGNAGDLSLKTSTLSLQDGAYINTTTSNIGKGGDITIIAPNSITLQGKSGNGNSSIIFSGTIGKGDSGNLRIETGILSLQDSSHILTNTVGEGNAGSIIIDAKDLITLKGRNIQGLGSSIRTGTGGLGNANNIILNTPQLNLSDGARLSALTSGKGNAGDIIVNSTIAVNIGNNSQLTVETSGAGKPGHIDITTNTLNIGTDAQLSATTTATATNRETGGSINLNANQINLSGKLGIFAETQGVAPAGDLTIKPNNTQNLDINFTDNGFISARTFASGQGGDIEINAPQTIDIRGQGKITVETQGSGNAGNITLSSQNINLADGLEIAASTTRTGSAGNINLNANQINLQQTSVNAVTNSSGNAGSISLSHQGNNAKIINLENSQISTEIQKNGQATRPSNIDIKTDRLTLNNSTITASTQGKGDAGNITVPNAQNINLNQSEITASTSGEGNAGDINLKTETLNLNNQSQITSTANRRATGDGGDITLQTRNLALNNASQISTSTQGEDTADAGKIAVTAENITLDNNSQIAATTNAGKGGTINLSANTLDVSNSSQIRTTTTGKNNAGDITAIIRDNITLSGTNSGFFADTGLNSLGKGGNIFINPIQFIIKQGAAVSVNSRGQGIGGNIFIGANNLTLDNGTIFAQTFSTTGGNITLRISDILLMRNGSQISTTAGTTNAGGNGGNITINAKLILTNLYDNNRITANAFTGNGGNINITSRTIFGFVVGAALEKISVIDASSALGLDGIININTTIIDPTRSLDKLPDTNINPNIQQGCQASRKAATVEFYDIGSGGIPINSEQLFTPFPLHSTGLIPLETITAPSSYSQINVNNNYRFSPLKFNCQL</sequence>
<dbReference type="RefSeq" id="WP_125061147.1">
    <property type="nucleotide sequence ID" value="NZ_BDQK01000014.1"/>
</dbReference>
<dbReference type="InterPro" id="IPR012334">
    <property type="entry name" value="Pectin_lyas_fold"/>
</dbReference>
<evidence type="ECO:0000256" key="1">
    <source>
        <dbReference type="SAM" id="MobiDB-lite"/>
    </source>
</evidence>
<feature type="region of interest" description="Disordered" evidence="1">
    <location>
        <begin position="237"/>
        <end position="288"/>
    </location>
</feature>
<dbReference type="InterPro" id="IPR011050">
    <property type="entry name" value="Pectin_lyase_fold/virulence"/>
</dbReference>
<keyword evidence="4" id="KW-1185">Reference proteome</keyword>
<reference evidence="4" key="1">
    <citation type="submission" date="2017-05" db="EMBL/GenBank/DDBJ databases">
        <title>Physiological properties and genetic analysis related to exopolysaccharide production of fresh-water unicellular cyanobacterium Aphanothece sacrum, Suizenji Nori, that has been cultured as a food source in Japan.</title>
        <authorList>
            <person name="Kanesaki Y."/>
            <person name="Yoshikawa S."/>
            <person name="Ohki K."/>
        </authorList>
    </citation>
    <scope>NUCLEOTIDE SEQUENCE [LARGE SCALE GENOMIC DNA]</scope>
    <source>
        <strain evidence="4">FPU1</strain>
    </source>
</reference>
<organism evidence="3 4">
    <name type="scientific">Aphanothece sacrum FPU1</name>
    <dbReference type="NCBI Taxonomy" id="1920663"/>
    <lineage>
        <taxon>Bacteria</taxon>
        <taxon>Bacillati</taxon>
        <taxon>Cyanobacteriota</taxon>
        <taxon>Cyanophyceae</taxon>
        <taxon>Oscillatoriophycideae</taxon>
        <taxon>Chroococcales</taxon>
        <taxon>Aphanothecaceae</taxon>
        <taxon>Aphanothece</taxon>
    </lineage>
</organism>
<dbReference type="Pfam" id="PF05860">
    <property type="entry name" value="TPS"/>
    <property type="match status" value="1"/>
</dbReference>
<dbReference type="OrthoDB" id="452776at2"/>